<reference evidence="1 4" key="2">
    <citation type="submission" date="2019-07" db="EMBL/GenBank/DDBJ databases">
        <title>Whole genome shotgun sequence of Lactobacillus siliginis NBRC 101315.</title>
        <authorList>
            <person name="Hosoyama A."/>
            <person name="Uohara A."/>
            <person name="Ohji S."/>
            <person name="Ichikawa N."/>
        </authorList>
    </citation>
    <scope>NUCLEOTIDE SEQUENCE [LARGE SCALE GENOMIC DNA]</scope>
    <source>
        <strain evidence="1 4">NBRC 101315</strain>
    </source>
</reference>
<dbReference type="Proteomes" id="UP000051139">
    <property type="component" value="Unassembled WGS sequence"/>
</dbReference>
<keyword evidence="3" id="KW-1185">Reference proteome</keyword>
<protein>
    <submittedName>
        <fullName evidence="2">Uncharacterized protein</fullName>
    </submittedName>
</protein>
<dbReference type="Proteomes" id="UP000321429">
    <property type="component" value="Unassembled WGS sequence"/>
</dbReference>
<dbReference type="RefSeq" id="WP_225425837.1">
    <property type="nucleotide sequence ID" value="NZ_BJUD01000010.1"/>
</dbReference>
<comment type="caution">
    <text evidence="2">The sequence shown here is derived from an EMBL/GenBank/DDBJ whole genome shotgun (WGS) entry which is preliminary data.</text>
</comment>
<organism evidence="2 3">
    <name type="scientific">Furfurilactobacillus siliginis</name>
    <dbReference type="NCBI Taxonomy" id="348151"/>
    <lineage>
        <taxon>Bacteria</taxon>
        <taxon>Bacillati</taxon>
        <taxon>Bacillota</taxon>
        <taxon>Bacilli</taxon>
        <taxon>Lactobacillales</taxon>
        <taxon>Lactobacillaceae</taxon>
        <taxon>Furfurilactobacillus</taxon>
    </lineage>
</organism>
<dbReference type="PATRIC" id="fig|348151.3.peg.432"/>
<evidence type="ECO:0000313" key="3">
    <source>
        <dbReference type="Proteomes" id="UP000051139"/>
    </source>
</evidence>
<evidence type="ECO:0000313" key="2">
    <source>
        <dbReference type="EMBL" id="KRN94884.1"/>
    </source>
</evidence>
<dbReference type="EMBL" id="JQCB01000012">
    <property type="protein sequence ID" value="KRN94884.1"/>
    <property type="molecule type" value="Genomic_DNA"/>
</dbReference>
<evidence type="ECO:0000313" key="4">
    <source>
        <dbReference type="Proteomes" id="UP000321429"/>
    </source>
</evidence>
<gene>
    <name evidence="2" type="ORF">IV55_GL000426</name>
    <name evidence="1" type="ORF">LSI01_07670</name>
</gene>
<proteinExistence type="predicted"/>
<sequence length="58" mass="6418">MSNKTEILEEYREATTELAALQDTSATDKQGMPNRIDSLRGKCDQLDAILEAMDAAED</sequence>
<accession>A0A0R2L8Q0</accession>
<name>A0A0R2L8Q0_9LACO</name>
<dbReference type="EMBL" id="BJUD01000010">
    <property type="protein sequence ID" value="GEK28456.1"/>
    <property type="molecule type" value="Genomic_DNA"/>
</dbReference>
<reference evidence="2 3" key="1">
    <citation type="journal article" date="2015" name="Genome Announc.">
        <title>Expanding the biotechnology potential of lactobacilli through comparative genomics of 213 strains and associated genera.</title>
        <authorList>
            <person name="Sun Z."/>
            <person name="Harris H.M."/>
            <person name="McCann A."/>
            <person name="Guo C."/>
            <person name="Argimon S."/>
            <person name="Zhang W."/>
            <person name="Yang X."/>
            <person name="Jeffery I.B."/>
            <person name="Cooney J.C."/>
            <person name="Kagawa T.F."/>
            <person name="Liu W."/>
            <person name="Song Y."/>
            <person name="Salvetti E."/>
            <person name="Wrobel A."/>
            <person name="Rasinkangas P."/>
            <person name="Parkhill J."/>
            <person name="Rea M.C."/>
            <person name="O'Sullivan O."/>
            <person name="Ritari J."/>
            <person name="Douillard F.P."/>
            <person name="Paul Ross R."/>
            <person name="Yang R."/>
            <person name="Briner A.E."/>
            <person name="Felis G.E."/>
            <person name="de Vos W.M."/>
            <person name="Barrangou R."/>
            <person name="Klaenhammer T.R."/>
            <person name="Caufield P.W."/>
            <person name="Cui Y."/>
            <person name="Zhang H."/>
            <person name="O'Toole P.W."/>
        </authorList>
    </citation>
    <scope>NUCLEOTIDE SEQUENCE [LARGE SCALE GENOMIC DNA]</scope>
    <source>
        <strain evidence="2 3">DSM 22696</strain>
    </source>
</reference>
<dbReference type="AlphaFoldDB" id="A0A0R2L8Q0"/>
<evidence type="ECO:0000313" key="1">
    <source>
        <dbReference type="EMBL" id="GEK28456.1"/>
    </source>
</evidence>